<feature type="domain" description="HTH lysR-type" evidence="5">
    <location>
        <begin position="3"/>
        <end position="60"/>
    </location>
</feature>
<dbReference type="RefSeq" id="WP_379571914.1">
    <property type="nucleotide sequence ID" value="NZ_JBHUFV010000016.1"/>
</dbReference>
<gene>
    <name evidence="6" type="ORF">ACFSKW_11135</name>
</gene>
<comment type="caution">
    <text evidence="6">The sequence shown here is derived from an EMBL/GenBank/DDBJ whole genome shotgun (WGS) entry which is preliminary data.</text>
</comment>
<proteinExistence type="inferred from homology"/>
<protein>
    <submittedName>
        <fullName evidence="6">LysR family transcriptional regulator</fullName>
    </submittedName>
</protein>
<organism evidence="6 7">
    <name type="scientific">Nonomuraea mangrovi</name>
    <dbReference type="NCBI Taxonomy" id="2316207"/>
    <lineage>
        <taxon>Bacteria</taxon>
        <taxon>Bacillati</taxon>
        <taxon>Actinomycetota</taxon>
        <taxon>Actinomycetes</taxon>
        <taxon>Streptosporangiales</taxon>
        <taxon>Streptosporangiaceae</taxon>
        <taxon>Nonomuraea</taxon>
    </lineage>
</organism>
<evidence type="ECO:0000259" key="5">
    <source>
        <dbReference type="PROSITE" id="PS50931"/>
    </source>
</evidence>
<dbReference type="InterPro" id="IPR005119">
    <property type="entry name" value="LysR_subst-bd"/>
</dbReference>
<dbReference type="Gene3D" id="1.10.10.10">
    <property type="entry name" value="Winged helix-like DNA-binding domain superfamily/Winged helix DNA-binding domain"/>
    <property type="match status" value="1"/>
</dbReference>
<accession>A0ABW4SR19</accession>
<dbReference type="PROSITE" id="PS50931">
    <property type="entry name" value="HTH_LYSR"/>
    <property type="match status" value="1"/>
</dbReference>
<dbReference type="Gene3D" id="3.40.190.10">
    <property type="entry name" value="Periplasmic binding protein-like II"/>
    <property type="match status" value="2"/>
</dbReference>
<dbReference type="SUPFAM" id="SSF46785">
    <property type="entry name" value="Winged helix' DNA-binding domain"/>
    <property type="match status" value="1"/>
</dbReference>
<evidence type="ECO:0000256" key="1">
    <source>
        <dbReference type="ARBA" id="ARBA00009437"/>
    </source>
</evidence>
<evidence type="ECO:0000256" key="4">
    <source>
        <dbReference type="ARBA" id="ARBA00023163"/>
    </source>
</evidence>
<comment type="similarity">
    <text evidence="1">Belongs to the LysR transcriptional regulatory family.</text>
</comment>
<dbReference type="SUPFAM" id="SSF53850">
    <property type="entry name" value="Periplasmic binding protein-like II"/>
    <property type="match status" value="1"/>
</dbReference>
<dbReference type="InterPro" id="IPR036390">
    <property type="entry name" value="WH_DNA-bd_sf"/>
</dbReference>
<evidence type="ECO:0000313" key="6">
    <source>
        <dbReference type="EMBL" id="MFD1932027.1"/>
    </source>
</evidence>
<dbReference type="InterPro" id="IPR000847">
    <property type="entry name" value="LysR_HTH_N"/>
</dbReference>
<keyword evidence="3" id="KW-0238">DNA-binding</keyword>
<dbReference type="PANTHER" id="PTHR30346:SF30">
    <property type="entry name" value="SMALL NEUTRAL PROTEASE REGULATORY PROTEIN"/>
    <property type="match status" value="1"/>
</dbReference>
<dbReference type="Pfam" id="PF03466">
    <property type="entry name" value="LysR_substrate"/>
    <property type="match status" value="1"/>
</dbReference>
<dbReference type="Proteomes" id="UP001597368">
    <property type="component" value="Unassembled WGS sequence"/>
</dbReference>
<name>A0ABW4SR19_9ACTN</name>
<evidence type="ECO:0000256" key="3">
    <source>
        <dbReference type="ARBA" id="ARBA00023125"/>
    </source>
</evidence>
<keyword evidence="2" id="KW-0805">Transcription regulation</keyword>
<dbReference type="InterPro" id="IPR036388">
    <property type="entry name" value="WH-like_DNA-bd_sf"/>
</dbReference>
<dbReference type="Pfam" id="PF00126">
    <property type="entry name" value="HTH_1"/>
    <property type="match status" value="1"/>
</dbReference>
<evidence type="ECO:0000313" key="7">
    <source>
        <dbReference type="Proteomes" id="UP001597368"/>
    </source>
</evidence>
<dbReference type="EMBL" id="JBHUFV010000016">
    <property type="protein sequence ID" value="MFD1932027.1"/>
    <property type="molecule type" value="Genomic_DNA"/>
</dbReference>
<sequence length="315" mass="33742">MQLELRHLRVLRTIADQGSVTRAAASLGVSQPALTAQLRRIEQTLGGPVFERDHRGVSPTAFGEFVLARTRSIIAGVDDLLQARTPAHPVVRVGSFENPIVVTLLESLSRTLPDSRITLQTEHFVRVLVDMVANDRLDVALVADYPGHALRSHASLGLGVVAVEPVFVALSSGHPLAGRDEVDLAELAGEQWVLPPSDGMGWPEHLLEACAAAGFSPRARYQMVEAGVRRELVGAGHAVSACQALYDAGPAVTVLPLRGNPLWMRHVLLWRTAGPVAAQSATVLAAAVSAHRAVADRSLPYQAWSSRYGTPPDVM</sequence>
<reference evidence="7" key="1">
    <citation type="journal article" date="2019" name="Int. J. Syst. Evol. Microbiol.">
        <title>The Global Catalogue of Microorganisms (GCM) 10K type strain sequencing project: providing services to taxonomists for standard genome sequencing and annotation.</title>
        <authorList>
            <consortium name="The Broad Institute Genomics Platform"/>
            <consortium name="The Broad Institute Genome Sequencing Center for Infectious Disease"/>
            <person name="Wu L."/>
            <person name="Ma J."/>
        </authorList>
    </citation>
    <scope>NUCLEOTIDE SEQUENCE [LARGE SCALE GENOMIC DNA]</scope>
    <source>
        <strain evidence="7">ICMP 6774ER</strain>
    </source>
</reference>
<keyword evidence="7" id="KW-1185">Reference proteome</keyword>
<keyword evidence="4" id="KW-0804">Transcription</keyword>
<dbReference type="CDD" id="cd08414">
    <property type="entry name" value="PBP2_LTTR_aromatics_like"/>
    <property type="match status" value="1"/>
</dbReference>
<evidence type="ECO:0000256" key="2">
    <source>
        <dbReference type="ARBA" id="ARBA00023015"/>
    </source>
</evidence>
<dbReference type="PANTHER" id="PTHR30346">
    <property type="entry name" value="TRANSCRIPTIONAL DUAL REGULATOR HCAR-RELATED"/>
    <property type="match status" value="1"/>
</dbReference>
<dbReference type="PRINTS" id="PR00039">
    <property type="entry name" value="HTHLYSR"/>
</dbReference>